<keyword evidence="3 11" id="KW-0812">Transmembrane</keyword>
<organism evidence="13 14">
    <name type="scientific">Cymbomonas tetramitiformis</name>
    <dbReference type="NCBI Taxonomy" id="36881"/>
    <lineage>
        <taxon>Eukaryota</taxon>
        <taxon>Viridiplantae</taxon>
        <taxon>Chlorophyta</taxon>
        <taxon>Pyramimonadophyceae</taxon>
        <taxon>Pyramimonadales</taxon>
        <taxon>Pyramimonadaceae</taxon>
        <taxon>Cymbomonas</taxon>
    </lineage>
</organism>
<dbReference type="InterPro" id="IPR008250">
    <property type="entry name" value="ATPase_P-typ_transduc_dom_A_sf"/>
</dbReference>
<evidence type="ECO:0000313" key="14">
    <source>
        <dbReference type="Proteomes" id="UP001190700"/>
    </source>
</evidence>
<keyword evidence="8" id="KW-1278">Translocase</keyword>
<keyword evidence="9 11" id="KW-1133">Transmembrane helix</keyword>
<dbReference type="AlphaFoldDB" id="A0AAE0L4V3"/>
<evidence type="ECO:0000256" key="8">
    <source>
        <dbReference type="ARBA" id="ARBA00022967"/>
    </source>
</evidence>
<gene>
    <name evidence="13" type="ORF">CYMTET_19792</name>
</gene>
<evidence type="ECO:0000256" key="1">
    <source>
        <dbReference type="ARBA" id="ARBA00004141"/>
    </source>
</evidence>
<dbReference type="Pfam" id="PF13246">
    <property type="entry name" value="Cation_ATPase"/>
    <property type="match status" value="1"/>
</dbReference>
<dbReference type="InterPro" id="IPR044492">
    <property type="entry name" value="P_typ_ATPase_HD_dom"/>
</dbReference>
<feature type="transmembrane region" description="Helical" evidence="11">
    <location>
        <begin position="229"/>
        <end position="251"/>
    </location>
</feature>
<reference evidence="13 14" key="1">
    <citation type="journal article" date="2015" name="Genome Biol. Evol.">
        <title>Comparative Genomics of a Bacterivorous Green Alga Reveals Evolutionary Causalities and Consequences of Phago-Mixotrophic Mode of Nutrition.</title>
        <authorList>
            <person name="Burns J.A."/>
            <person name="Paasch A."/>
            <person name="Narechania A."/>
            <person name="Kim E."/>
        </authorList>
    </citation>
    <scope>NUCLEOTIDE SEQUENCE [LARGE SCALE GENOMIC DNA]</scope>
    <source>
        <strain evidence="13 14">PLY_AMNH</strain>
    </source>
</reference>
<dbReference type="GO" id="GO:0019829">
    <property type="term" value="F:ATPase-coupled monoatomic cation transmembrane transporter activity"/>
    <property type="evidence" value="ECO:0007669"/>
    <property type="project" value="TreeGrafter"/>
</dbReference>
<dbReference type="Pfam" id="PF00122">
    <property type="entry name" value="E1-E2_ATPase"/>
    <property type="match status" value="1"/>
</dbReference>
<feature type="transmembrane region" description="Helical" evidence="11">
    <location>
        <begin position="726"/>
        <end position="747"/>
    </location>
</feature>
<dbReference type="InterPro" id="IPR006544">
    <property type="entry name" value="P-type_TPase_V"/>
</dbReference>
<feature type="transmembrane region" description="Helical" evidence="11">
    <location>
        <begin position="938"/>
        <end position="959"/>
    </location>
</feature>
<dbReference type="SFLD" id="SFLDG00002">
    <property type="entry name" value="C1.7:_P-type_atpase_like"/>
    <property type="match status" value="1"/>
</dbReference>
<dbReference type="InterPro" id="IPR023298">
    <property type="entry name" value="ATPase_P-typ_TM_dom_sf"/>
</dbReference>
<evidence type="ECO:0000313" key="13">
    <source>
        <dbReference type="EMBL" id="KAK3271879.1"/>
    </source>
</evidence>
<keyword evidence="14" id="KW-1185">Reference proteome</keyword>
<evidence type="ECO:0000256" key="5">
    <source>
        <dbReference type="ARBA" id="ARBA00022741"/>
    </source>
</evidence>
<dbReference type="NCBIfam" id="TIGR01494">
    <property type="entry name" value="ATPase_P-type"/>
    <property type="match status" value="1"/>
</dbReference>
<comment type="caution">
    <text evidence="13">The sequence shown here is derived from an EMBL/GenBank/DDBJ whole genome shotgun (WGS) entry which is preliminary data.</text>
</comment>
<evidence type="ECO:0000256" key="9">
    <source>
        <dbReference type="ARBA" id="ARBA00022989"/>
    </source>
</evidence>
<dbReference type="Gene3D" id="2.70.150.10">
    <property type="entry name" value="Calcium-transporting ATPase, cytoplasmic transduction domain A"/>
    <property type="match status" value="1"/>
</dbReference>
<keyword evidence="7" id="KW-0460">Magnesium</keyword>
<evidence type="ECO:0000256" key="7">
    <source>
        <dbReference type="ARBA" id="ARBA00022842"/>
    </source>
</evidence>
<dbReference type="Gene3D" id="3.40.50.1000">
    <property type="entry name" value="HAD superfamily/HAD-like"/>
    <property type="match status" value="1"/>
</dbReference>
<dbReference type="GO" id="GO:0140358">
    <property type="term" value="F:P-type transmembrane transporter activity"/>
    <property type="evidence" value="ECO:0007669"/>
    <property type="project" value="InterPro"/>
</dbReference>
<feature type="transmembrane region" description="Helical" evidence="11">
    <location>
        <begin position="842"/>
        <end position="861"/>
    </location>
</feature>
<feature type="transmembrane region" description="Helical" evidence="11">
    <location>
        <begin position="12"/>
        <end position="36"/>
    </location>
</feature>
<comment type="similarity">
    <text evidence="2">Belongs to the cation transport ATPase (P-type) (TC 3.A.3) family. Type V subfamily.</text>
</comment>
<dbReference type="SFLD" id="SFLDS00003">
    <property type="entry name" value="Haloacid_Dehalogenase"/>
    <property type="match status" value="1"/>
</dbReference>
<dbReference type="SUPFAM" id="SSF56784">
    <property type="entry name" value="HAD-like"/>
    <property type="match status" value="1"/>
</dbReference>
<proteinExistence type="inferred from homology"/>
<dbReference type="InterPro" id="IPR023214">
    <property type="entry name" value="HAD_sf"/>
</dbReference>
<dbReference type="SUPFAM" id="SSF81653">
    <property type="entry name" value="Calcium ATPase, transduction domain A"/>
    <property type="match status" value="1"/>
</dbReference>
<dbReference type="SUPFAM" id="SSF81665">
    <property type="entry name" value="Calcium ATPase, transmembrane domain M"/>
    <property type="match status" value="1"/>
</dbReference>
<dbReference type="InterPro" id="IPR059000">
    <property type="entry name" value="ATPase_P-type_domA"/>
</dbReference>
<dbReference type="SUPFAM" id="SSF81660">
    <property type="entry name" value="Metal cation-transporting ATPase, ATP-binding domain N"/>
    <property type="match status" value="1"/>
</dbReference>
<keyword evidence="6" id="KW-0067">ATP-binding</keyword>
<evidence type="ECO:0000259" key="12">
    <source>
        <dbReference type="Pfam" id="PF00122"/>
    </source>
</evidence>
<dbReference type="InterPro" id="IPR023299">
    <property type="entry name" value="ATPase_P-typ_cyto_dom_N"/>
</dbReference>
<dbReference type="GO" id="GO:0016887">
    <property type="term" value="F:ATP hydrolysis activity"/>
    <property type="evidence" value="ECO:0007669"/>
    <property type="project" value="InterPro"/>
</dbReference>
<dbReference type="Proteomes" id="UP001190700">
    <property type="component" value="Unassembled WGS sequence"/>
</dbReference>
<keyword evidence="10 11" id="KW-0472">Membrane</keyword>
<dbReference type="PANTHER" id="PTHR45630:SF11">
    <property type="entry name" value="CATION-TRANSPORTING P-TYPE ATPASE N-TERMINAL DOMAIN-CONTAINING PROTEIN"/>
    <property type="match status" value="1"/>
</dbReference>
<feature type="transmembrane region" description="Helical" evidence="11">
    <location>
        <begin position="197"/>
        <end position="217"/>
    </location>
</feature>
<evidence type="ECO:0000256" key="11">
    <source>
        <dbReference type="SAM" id="Phobius"/>
    </source>
</evidence>
<dbReference type="GO" id="GO:0046872">
    <property type="term" value="F:metal ion binding"/>
    <property type="evidence" value="ECO:0007669"/>
    <property type="project" value="UniProtKB-KW"/>
</dbReference>
<dbReference type="GO" id="GO:0005524">
    <property type="term" value="F:ATP binding"/>
    <property type="evidence" value="ECO:0007669"/>
    <property type="project" value="UniProtKB-KW"/>
</dbReference>
<dbReference type="EMBL" id="LGRX02009299">
    <property type="protein sequence ID" value="KAK3271879.1"/>
    <property type="molecule type" value="Genomic_DNA"/>
</dbReference>
<feature type="transmembrane region" description="Helical" evidence="11">
    <location>
        <begin position="753"/>
        <end position="771"/>
    </location>
</feature>
<keyword evidence="5" id="KW-0547">Nucleotide-binding</keyword>
<comment type="subcellular location">
    <subcellularLocation>
        <location evidence="1">Membrane</location>
        <topology evidence="1">Multi-pass membrane protein</topology>
    </subcellularLocation>
</comment>
<protein>
    <recommendedName>
        <fullName evidence="12">P-type ATPase A domain-containing protein</fullName>
    </recommendedName>
</protein>
<dbReference type="SFLD" id="SFLDF00027">
    <property type="entry name" value="p-type_atpase"/>
    <property type="match status" value="1"/>
</dbReference>
<feature type="non-terminal residue" evidence="13">
    <location>
        <position position="1"/>
    </location>
</feature>
<feature type="transmembrane region" description="Helical" evidence="11">
    <location>
        <begin position="792"/>
        <end position="813"/>
    </location>
</feature>
<evidence type="ECO:0000256" key="3">
    <source>
        <dbReference type="ARBA" id="ARBA00022692"/>
    </source>
</evidence>
<evidence type="ECO:0000256" key="4">
    <source>
        <dbReference type="ARBA" id="ARBA00022723"/>
    </source>
</evidence>
<dbReference type="InterPro" id="IPR001757">
    <property type="entry name" value="P_typ_ATPase"/>
</dbReference>
<sequence>FYYLYQLAVYSVWFWFSYMFPVASMLASVVLISAAIRIFVTRNAQSVIAEVTKVTTTVQVLRDGAWKAINSTDLVPGDVVNVTVDDHEGSSENLLTCDLVLLSGTCVCDESALTGESMPVQKVPVPKDSVKMYAPSTCSRNTLFAGTTVLQAGSGKDSDQVLAMVVVTGINTSKGDILSAVLFPSKILFKYDEELRAVFLLLGAYAMVCFALTLYFQDLSGSDSSKVTKWAYGIFTVSQILSPLIPIALVVGQINSSRRLQAIGVFCLNPARISIAGKIRLFGFDKTGTLTKDGLDFLGVMEVQKKKYSVEESEDTSVSVMVNSMFSEQKAGAGSTLGPMATVSEEGTSALMMQALATCHSVAKFGTSFVGNQVEVNMFKSTGWELVENLGKPVEVWPPARSEGGAAPKPVTLIKRFEFDHTRMTMSVITLDHQGEYHVFCKGSFEKVGELCDAALRPDSYYDTARRLALDGCYVLGMSHRFLGKLSAQEAAQLGRDDVEKDLTPLGLVVFRNELKPDTPDAIRSLKEGNVRSIMITGDNAQCGHYIAFACGMVEKDVRVILAETVNVNGSVQVIWDWAERRTPDEPGKFSTDKVLQMVEQEVVIKGRAGSLLELAVTGKAFDLLKQTGEMDELLFYTRIFARVSPENKMDIITMHCNKGLITGMCGDGGNDCGALRLAHAGVSLSEADASLVSPFTSKTKSVMSCVDLLREGRASLHTSFASYKFLITYGQLFSILKLCCYWYGVIMCNMDYLMIDGVAVLSLSYGMTLSQPLDKLGKERPTSSLLGPTTVASALGVQVINLSFLIGALFYMKADDDYVEWPSEYAEGASWWLLGDNWETTVLFIVVYFEFVTAAGIFTFGCTFRKAVWHNWLLCLFWAGLWAITTSLLLSDSSDFTQTFHIASEQFNKEGTTSSVWARYQEEGGSTSAAMSFEFRMGLWVIVQINLVLMVMWQLFVVEGFVAEYFRKNYPSDRPKFRL</sequence>
<evidence type="ECO:0000256" key="6">
    <source>
        <dbReference type="ARBA" id="ARBA00022840"/>
    </source>
</evidence>
<keyword evidence="4" id="KW-0479">Metal-binding</keyword>
<accession>A0AAE0L4V3</accession>
<dbReference type="PRINTS" id="PR00119">
    <property type="entry name" value="CATATPASE"/>
</dbReference>
<dbReference type="InterPro" id="IPR036412">
    <property type="entry name" value="HAD-like_sf"/>
</dbReference>
<dbReference type="GO" id="GO:0016020">
    <property type="term" value="C:membrane"/>
    <property type="evidence" value="ECO:0007669"/>
    <property type="project" value="UniProtKB-SubCell"/>
</dbReference>
<evidence type="ECO:0000256" key="2">
    <source>
        <dbReference type="ARBA" id="ARBA00006000"/>
    </source>
</evidence>
<feature type="transmembrane region" description="Helical" evidence="11">
    <location>
        <begin position="873"/>
        <end position="891"/>
    </location>
</feature>
<evidence type="ECO:0000256" key="10">
    <source>
        <dbReference type="ARBA" id="ARBA00023136"/>
    </source>
</evidence>
<feature type="domain" description="P-type ATPase A" evidence="12">
    <location>
        <begin position="55"/>
        <end position="181"/>
    </location>
</feature>
<name>A0AAE0L4V3_9CHLO</name>
<dbReference type="Gene3D" id="3.40.1110.10">
    <property type="entry name" value="Calcium-transporting ATPase, cytoplasmic domain N"/>
    <property type="match status" value="1"/>
</dbReference>
<dbReference type="NCBIfam" id="TIGR01657">
    <property type="entry name" value="P-ATPase-V"/>
    <property type="match status" value="1"/>
</dbReference>
<dbReference type="PANTHER" id="PTHR45630">
    <property type="entry name" value="CATION-TRANSPORTING ATPASE-RELATED"/>
    <property type="match status" value="1"/>
</dbReference>